<dbReference type="eggNOG" id="COG0609">
    <property type="taxonomic scope" value="Bacteria"/>
</dbReference>
<dbReference type="InterPro" id="IPR000522">
    <property type="entry name" value="ABC_transptr_permease_BtuC"/>
</dbReference>
<name>A0A1U9Z0W1_9HYPH</name>
<dbReference type="PANTHER" id="PTHR30472:SF1">
    <property type="entry name" value="FE(3+) DICITRATE TRANSPORT SYSTEM PERMEASE PROTEIN FECC-RELATED"/>
    <property type="match status" value="1"/>
</dbReference>
<feature type="transmembrane region" description="Helical" evidence="8">
    <location>
        <begin position="230"/>
        <end position="257"/>
    </location>
</feature>
<dbReference type="Gene3D" id="1.10.3470.10">
    <property type="entry name" value="ABC transporter involved in vitamin B12 uptake, BtuC"/>
    <property type="match status" value="1"/>
</dbReference>
<dbReference type="Pfam" id="PF01032">
    <property type="entry name" value="FecCD"/>
    <property type="match status" value="1"/>
</dbReference>
<dbReference type="InterPro" id="IPR037294">
    <property type="entry name" value="ABC_BtuC-like"/>
</dbReference>
<dbReference type="SUPFAM" id="SSF81345">
    <property type="entry name" value="ABC transporter involved in vitamin B12 uptake, BtuC"/>
    <property type="match status" value="1"/>
</dbReference>
<proteinExistence type="inferred from homology"/>
<sequence>MRKTLLLLSLTLLIAAIASLHLGVRLYGPATVWSAFSGGNDTADIIIRTLRLPRTLNAMATGAALAISGLLMQATTRNPLAEPGLLGVNAGAAFAVAFGLVLFGVVSVGAIGLLAVCGALAATALVFGLSAALGPQTGPTGILLIGVTVAAMLASLTQLALLLDETALETLLFWLSGGFADRPLALLWLGVLALTVALSGCALLGPSIDALRLDDHSAAGIGVDVARTRIAALALAALLSAGAVAMSGPVAFLGLIAPHIARRLSPGRPAFIGMAALAMLTGAIIAVLADILARLIVAPGEAPIGAVLAFVGVPFLIALLRAKRLREVGV</sequence>
<keyword evidence="6 8" id="KW-1133">Transmembrane helix</keyword>
<dbReference type="AlphaFoldDB" id="A0A1U9Z0W1"/>
<keyword evidence="5 8" id="KW-0812">Transmembrane</keyword>
<keyword evidence="3" id="KW-0813">Transport</keyword>
<evidence type="ECO:0000256" key="7">
    <source>
        <dbReference type="ARBA" id="ARBA00023136"/>
    </source>
</evidence>
<feature type="transmembrane region" description="Helical" evidence="8">
    <location>
        <begin position="269"/>
        <end position="296"/>
    </location>
</feature>
<dbReference type="Proteomes" id="UP000191135">
    <property type="component" value="Chromosome"/>
</dbReference>
<feature type="transmembrane region" description="Helical" evidence="8">
    <location>
        <begin position="88"/>
        <end position="121"/>
    </location>
</feature>
<gene>
    <name evidence="9" type="primary">yfiZ_1</name>
    <name evidence="9" type="ORF">Mame_01973</name>
</gene>
<dbReference type="CDD" id="cd06550">
    <property type="entry name" value="TM_ABC_iron-siderophores_like"/>
    <property type="match status" value="1"/>
</dbReference>
<dbReference type="RefSeq" id="WP_018062819.1">
    <property type="nucleotide sequence ID" value="NZ_AQWH01000001.1"/>
</dbReference>
<feature type="transmembrane region" description="Helical" evidence="8">
    <location>
        <begin position="302"/>
        <end position="320"/>
    </location>
</feature>
<evidence type="ECO:0000313" key="9">
    <source>
        <dbReference type="EMBL" id="AQZ51314.1"/>
    </source>
</evidence>
<dbReference type="STRING" id="1122214.Mame_01973"/>
<dbReference type="PANTHER" id="PTHR30472">
    <property type="entry name" value="FERRIC ENTEROBACTIN TRANSPORT SYSTEM PERMEASE PROTEIN"/>
    <property type="match status" value="1"/>
</dbReference>
<evidence type="ECO:0000256" key="1">
    <source>
        <dbReference type="ARBA" id="ARBA00004651"/>
    </source>
</evidence>
<evidence type="ECO:0000256" key="6">
    <source>
        <dbReference type="ARBA" id="ARBA00022989"/>
    </source>
</evidence>
<keyword evidence="7 8" id="KW-0472">Membrane</keyword>
<feature type="transmembrane region" description="Helical" evidence="8">
    <location>
        <begin position="141"/>
        <end position="163"/>
    </location>
</feature>
<evidence type="ECO:0000313" key="10">
    <source>
        <dbReference type="Proteomes" id="UP000191135"/>
    </source>
</evidence>
<dbReference type="EMBL" id="CP020330">
    <property type="protein sequence ID" value="AQZ51314.1"/>
    <property type="molecule type" value="Genomic_DNA"/>
</dbReference>
<dbReference type="GO" id="GO:0033214">
    <property type="term" value="P:siderophore-iron import into cell"/>
    <property type="evidence" value="ECO:0007669"/>
    <property type="project" value="TreeGrafter"/>
</dbReference>
<comment type="subcellular location">
    <subcellularLocation>
        <location evidence="1">Cell membrane</location>
        <topology evidence="1">Multi-pass membrane protein</topology>
    </subcellularLocation>
</comment>
<protein>
    <submittedName>
        <fullName evidence="9">Putative siderophore transport system permease protein YfiZ</fullName>
    </submittedName>
</protein>
<dbReference type="GO" id="GO:0022857">
    <property type="term" value="F:transmembrane transporter activity"/>
    <property type="evidence" value="ECO:0007669"/>
    <property type="project" value="InterPro"/>
</dbReference>
<dbReference type="KEGG" id="mmed:Mame_01973"/>
<evidence type="ECO:0000256" key="8">
    <source>
        <dbReference type="SAM" id="Phobius"/>
    </source>
</evidence>
<organism evidence="9 10">
    <name type="scientific">Martelella mediterranea DSM 17316</name>
    <dbReference type="NCBI Taxonomy" id="1122214"/>
    <lineage>
        <taxon>Bacteria</taxon>
        <taxon>Pseudomonadati</taxon>
        <taxon>Pseudomonadota</taxon>
        <taxon>Alphaproteobacteria</taxon>
        <taxon>Hyphomicrobiales</taxon>
        <taxon>Aurantimonadaceae</taxon>
        <taxon>Martelella</taxon>
    </lineage>
</organism>
<evidence type="ECO:0000256" key="5">
    <source>
        <dbReference type="ARBA" id="ARBA00022692"/>
    </source>
</evidence>
<comment type="similarity">
    <text evidence="2">Belongs to the binding-protein-dependent transport system permease family. FecCD subfamily.</text>
</comment>
<evidence type="ECO:0000256" key="3">
    <source>
        <dbReference type="ARBA" id="ARBA00022448"/>
    </source>
</evidence>
<dbReference type="GO" id="GO:0005886">
    <property type="term" value="C:plasma membrane"/>
    <property type="evidence" value="ECO:0007669"/>
    <property type="project" value="UniProtKB-SubCell"/>
</dbReference>
<feature type="transmembrane region" description="Helical" evidence="8">
    <location>
        <begin position="184"/>
        <end position="205"/>
    </location>
</feature>
<keyword evidence="10" id="KW-1185">Reference proteome</keyword>
<reference evidence="9 10" key="1">
    <citation type="submission" date="2017-03" db="EMBL/GenBank/DDBJ databases">
        <title>Foreign affairs: Plasmid Transfer between Roseobacters and Rhizobia.</title>
        <authorList>
            <person name="Bartling P."/>
            <person name="Bunk B."/>
            <person name="Overmann J."/>
            <person name="Brinkmann H."/>
            <person name="Petersen J."/>
        </authorList>
    </citation>
    <scope>NUCLEOTIDE SEQUENCE [LARGE SCALE GENOMIC DNA]</scope>
    <source>
        <strain evidence="9 10">MACL11</strain>
    </source>
</reference>
<evidence type="ECO:0000256" key="4">
    <source>
        <dbReference type="ARBA" id="ARBA00022475"/>
    </source>
</evidence>
<accession>A0A1U9Z0W1</accession>
<keyword evidence="4" id="KW-1003">Cell membrane</keyword>
<evidence type="ECO:0000256" key="2">
    <source>
        <dbReference type="ARBA" id="ARBA00007935"/>
    </source>
</evidence>